<feature type="region of interest" description="Disordered" evidence="1">
    <location>
        <begin position="261"/>
        <end position="286"/>
    </location>
</feature>
<feature type="compositionally biased region" description="Polar residues" evidence="1">
    <location>
        <begin position="182"/>
        <end position="197"/>
    </location>
</feature>
<feature type="region of interest" description="Disordered" evidence="1">
    <location>
        <begin position="576"/>
        <end position="596"/>
    </location>
</feature>
<comment type="caution">
    <text evidence="2">The sequence shown here is derived from an EMBL/GenBank/DDBJ whole genome shotgun (WGS) entry which is preliminary data.</text>
</comment>
<dbReference type="EMBL" id="WWBZ02000033">
    <property type="protein sequence ID" value="KAF4306406.1"/>
    <property type="molecule type" value="Genomic_DNA"/>
</dbReference>
<protein>
    <submittedName>
        <fullName evidence="2">Uncharacterized protein</fullName>
    </submittedName>
</protein>
<feature type="compositionally biased region" description="Polar residues" evidence="1">
    <location>
        <begin position="149"/>
        <end position="160"/>
    </location>
</feature>
<feature type="region of interest" description="Disordered" evidence="1">
    <location>
        <begin position="18"/>
        <end position="56"/>
    </location>
</feature>
<keyword evidence="3" id="KW-1185">Reference proteome</keyword>
<name>A0A8H4ISI4_9PEZI</name>
<feature type="compositionally biased region" description="Pro residues" evidence="1">
    <location>
        <begin position="449"/>
        <end position="466"/>
    </location>
</feature>
<evidence type="ECO:0000313" key="2">
    <source>
        <dbReference type="EMBL" id="KAF4306406.1"/>
    </source>
</evidence>
<evidence type="ECO:0000313" key="3">
    <source>
        <dbReference type="Proteomes" id="UP000572817"/>
    </source>
</evidence>
<evidence type="ECO:0000256" key="1">
    <source>
        <dbReference type="SAM" id="MobiDB-lite"/>
    </source>
</evidence>
<organism evidence="2 3">
    <name type="scientific">Botryosphaeria dothidea</name>
    <dbReference type="NCBI Taxonomy" id="55169"/>
    <lineage>
        <taxon>Eukaryota</taxon>
        <taxon>Fungi</taxon>
        <taxon>Dikarya</taxon>
        <taxon>Ascomycota</taxon>
        <taxon>Pezizomycotina</taxon>
        <taxon>Dothideomycetes</taxon>
        <taxon>Dothideomycetes incertae sedis</taxon>
        <taxon>Botryosphaeriales</taxon>
        <taxon>Botryosphaeriaceae</taxon>
        <taxon>Botryosphaeria</taxon>
    </lineage>
</organism>
<feature type="compositionally biased region" description="Low complexity" evidence="1">
    <location>
        <begin position="161"/>
        <end position="170"/>
    </location>
</feature>
<accession>A0A8H4ISI4</accession>
<feature type="region of interest" description="Disordered" evidence="1">
    <location>
        <begin position="71"/>
        <end position="212"/>
    </location>
</feature>
<feature type="region of interest" description="Disordered" evidence="1">
    <location>
        <begin position="347"/>
        <end position="474"/>
    </location>
</feature>
<dbReference type="Proteomes" id="UP000572817">
    <property type="component" value="Unassembled WGS sequence"/>
</dbReference>
<sequence>MTIQVEMGKFEVLRAKWEAQQSRPDNNALPPPTTPGRTPAYQRKFYSSSTETRESKVRRFSSFAAFTSPINPFYRRDRSGMPFPNSPSSKALVAADDRQDPLPPQKRGPASRLPSFRSTSNNMLPPPPPAASRHRRQETEQHPLPRLPRSQTTSNIPLLTSSASSISNSSTAKRTLSGIPSRKTTSLRQPSQSTSDLIRSRPPTPHHSADVPIPVAAHSTNSLISLVFSSSSNNVRSKLPTPTVAKDTRQAGVATKMFAGTTRTPKANTKRSYTQPNLPSAASVSAQLTTPRRTVFREEFATKTPRYMASENVKPGPTIDDFFGISDEPDEEELRRWGVVGKEAWNSPRVVNTPPTIKPRRMSGVRPTQLPRLHSAGSLPQHGLLAPLSPPFPRTPRHSTAHSQSLPPPGSGVSRPNILRDSQLSPCPEDPKTAIRMLPTGYPHSWSPPTSPSPTPASPSPPPSPTPMLFDPRTVTTAEPSSYWAGRFMALFDRLRFESFHNEGRAFRLTGRVSDTFGAFVEGGEDQRAKRVFSELASCCTTEEAAKSLREFQVRWAEKEGSVMCMPPPAIIMLGNSDGLRGGGEEEEGRGRKTGMGFMDRLRGIARKTGP</sequence>
<dbReference type="OrthoDB" id="3557758at2759"/>
<proteinExistence type="predicted"/>
<gene>
    <name evidence="2" type="ORF">GTA08_BOTSDO05720</name>
</gene>
<dbReference type="AlphaFoldDB" id="A0A8H4ISI4"/>
<reference evidence="2" key="1">
    <citation type="submission" date="2020-04" db="EMBL/GenBank/DDBJ databases">
        <title>Genome Assembly and Annotation of Botryosphaeria dothidea sdau 11-99, a Latent Pathogen of Apple Fruit Ring Rot in China.</title>
        <authorList>
            <person name="Yu C."/>
            <person name="Diao Y."/>
            <person name="Lu Q."/>
            <person name="Zhao J."/>
            <person name="Cui S."/>
            <person name="Peng C."/>
            <person name="He B."/>
            <person name="Liu H."/>
        </authorList>
    </citation>
    <scope>NUCLEOTIDE SEQUENCE [LARGE SCALE GENOMIC DNA]</scope>
    <source>
        <strain evidence="2">Sdau11-99</strain>
    </source>
</reference>